<dbReference type="SUPFAM" id="SSF103473">
    <property type="entry name" value="MFS general substrate transporter"/>
    <property type="match status" value="1"/>
</dbReference>
<dbReference type="EMBL" id="JAZHPZ010000001">
    <property type="protein sequence ID" value="MEF2964981.1"/>
    <property type="molecule type" value="Genomic_DNA"/>
</dbReference>
<dbReference type="InterPro" id="IPR001927">
    <property type="entry name" value="Na/Gal_symport"/>
</dbReference>
<feature type="transmembrane region" description="Helical" evidence="1">
    <location>
        <begin position="98"/>
        <end position="117"/>
    </location>
</feature>
<dbReference type="InterPro" id="IPR039672">
    <property type="entry name" value="MFS_2"/>
</dbReference>
<feature type="transmembrane region" description="Helical" evidence="1">
    <location>
        <begin position="313"/>
        <end position="331"/>
    </location>
</feature>
<keyword evidence="1" id="KW-0812">Transmembrane</keyword>
<dbReference type="Pfam" id="PF13347">
    <property type="entry name" value="MFS_2"/>
    <property type="match status" value="1"/>
</dbReference>
<dbReference type="InterPro" id="IPR036259">
    <property type="entry name" value="MFS_trans_sf"/>
</dbReference>
<feature type="transmembrane region" description="Helical" evidence="1">
    <location>
        <begin position="172"/>
        <end position="190"/>
    </location>
</feature>
<feature type="transmembrane region" description="Helical" evidence="1">
    <location>
        <begin position="240"/>
        <end position="260"/>
    </location>
</feature>
<evidence type="ECO:0000256" key="1">
    <source>
        <dbReference type="SAM" id="Phobius"/>
    </source>
</evidence>
<keyword evidence="3" id="KW-1185">Reference proteome</keyword>
<evidence type="ECO:0000313" key="2">
    <source>
        <dbReference type="EMBL" id="MEF2964981.1"/>
    </source>
</evidence>
<feature type="transmembrane region" description="Helical" evidence="1">
    <location>
        <begin position="337"/>
        <end position="358"/>
    </location>
</feature>
<dbReference type="PANTHER" id="PTHR11328">
    <property type="entry name" value="MAJOR FACILITATOR SUPERFAMILY DOMAIN-CONTAINING PROTEIN"/>
    <property type="match status" value="1"/>
</dbReference>
<comment type="caution">
    <text evidence="2">The sequence shown here is derived from an EMBL/GenBank/DDBJ whole genome shotgun (WGS) entry which is preliminary data.</text>
</comment>
<organism evidence="2 3">
    <name type="scientific">Paenibacillus haidiansis</name>
    <dbReference type="NCBI Taxonomy" id="1574488"/>
    <lineage>
        <taxon>Bacteria</taxon>
        <taxon>Bacillati</taxon>
        <taxon>Bacillota</taxon>
        <taxon>Bacilli</taxon>
        <taxon>Bacillales</taxon>
        <taxon>Paenibacillaceae</taxon>
        <taxon>Paenibacillus</taxon>
    </lineage>
</organism>
<sequence length="464" mass="50489">MATTTTPDFDKKTDTDPKTSKLSLKRILAFASTDTAGNLLYCTLTSYIMYFYTDVFGISVAAAGMILLIARFFDALDAPVWGIVIDHTRTKWGQSRPYWLWLSIPFGISVFLAFLVPDLSTTGKTIYAMVTYILAGIIYTGISASMSSALPNLTYDSDERVRLNSWRSNGGMIGYLITASFALPLVDFFGKGNDQVGFSVTVGIFAVAAILLLLFAFGGTKEIGTTQKAKSVSIRQSFRAIKGNWPWITLVIVFICYWIANTARSSTVIYYSEYNLGQKNLAAILNGLVVVQMISITVLPYLVKRLIKSHTQIIGLSLAALGQLMIGFAGSNITLIIIGWTLASLGTGIAVTLPFAMLSDTVDYGEWKSGIRASGFLTAVGISFCIKLGSGLGSFIPSMILDSAGYVANAVQTPQSLAAIKFCFTWLPAIFFAVGAIIMLKYVKYEKNESKVRQELEARLGSND</sequence>
<dbReference type="Proteomes" id="UP001306950">
    <property type="component" value="Unassembled WGS sequence"/>
</dbReference>
<keyword evidence="1" id="KW-1133">Transmembrane helix</keyword>
<dbReference type="NCBIfam" id="TIGR00792">
    <property type="entry name" value="gph"/>
    <property type="match status" value="1"/>
</dbReference>
<gene>
    <name evidence="2" type="ORF">V3851_03985</name>
</gene>
<reference evidence="2 3" key="1">
    <citation type="submission" date="2024-02" db="EMBL/GenBank/DDBJ databases">
        <title>A nitrogen-fixing paenibacillus bacterium.</title>
        <authorList>
            <person name="Zhang W.L."/>
            <person name="Chen S.F."/>
        </authorList>
    </citation>
    <scope>NUCLEOTIDE SEQUENCE [LARGE SCALE GENOMIC DNA]</scope>
    <source>
        <strain evidence="2 3">M1</strain>
    </source>
</reference>
<protein>
    <submittedName>
        <fullName evidence="2">MFS transporter</fullName>
    </submittedName>
</protein>
<feature type="transmembrane region" description="Helical" evidence="1">
    <location>
        <begin position="196"/>
        <end position="219"/>
    </location>
</feature>
<feature type="transmembrane region" description="Helical" evidence="1">
    <location>
        <begin position="280"/>
        <end position="301"/>
    </location>
</feature>
<feature type="transmembrane region" description="Helical" evidence="1">
    <location>
        <begin position="55"/>
        <end position="73"/>
    </location>
</feature>
<dbReference type="RefSeq" id="WP_331845174.1">
    <property type="nucleotide sequence ID" value="NZ_JAZHPZ010000001.1"/>
</dbReference>
<feature type="transmembrane region" description="Helical" evidence="1">
    <location>
        <begin position="129"/>
        <end position="151"/>
    </location>
</feature>
<evidence type="ECO:0000313" key="3">
    <source>
        <dbReference type="Proteomes" id="UP001306950"/>
    </source>
</evidence>
<proteinExistence type="predicted"/>
<feature type="transmembrane region" description="Helical" evidence="1">
    <location>
        <begin position="370"/>
        <end position="396"/>
    </location>
</feature>
<dbReference type="PANTHER" id="PTHR11328:SF24">
    <property type="entry name" value="MAJOR FACILITATOR SUPERFAMILY (MFS) PROFILE DOMAIN-CONTAINING PROTEIN"/>
    <property type="match status" value="1"/>
</dbReference>
<keyword evidence="1" id="KW-0472">Membrane</keyword>
<dbReference type="CDD" id="cd17332">
    <property type="entry name" value="MFS_MelB_like"/>
    <property type="match status" value="1"/>
</dbReference>
<feature type="transmembrane region" description="Helical" evidence="1">
    <location>
        <begin position="416"/>
        <end position="443"/>
    </location>
</feature>
<name>A0ABU7VP09_9BACL</name>
<dbReference type="Gene3D" id="1.20.1250.20">
    <property type="entry name" value="MFS general substrate transporter like domains"/>
    <property type="match status" value="2"/>
</dbReference>
<accession>A0ABU7VP09</accession>